<comment type="caution">
    <text evidence="2">The sequence shown here is derived from an EMBL/GenBank/DDBJ whole genome shotgun (WGS) entry which is preliminary data.</text>
</comment>
<dbReference type="Proteomes" id="UP000053573">
    <property type="component" value="Unassembled WGS sequence"/>
</dbReference>
<dbReference type="EMBL" id="LDEV01002882">
    <property type="protein sequence ID" value="KLJ07195.1"/>
    <property type="molecule type" value="Genomic_DNA"/>
</dbReference>
<name>A0A0H1B718_9EURO</name>
<evidence type="ECO:0000313" key="3">
    <source>
        <dbReference type="Proteomes" id="UP000053573"/>
    </source>
</evidence>
<evidence type="ECO:0000256" key="1">
    <source>
        <dbReference type="SAM" id="MobiDB-lite"/>
    </source>
</evidence>
<reference evidence="3" key="1">
    <citation type="journal article" date="2015" name="PLoS Genet.">
        <title>The dynamic genome and transcriptome of the human fungal pathogen Blastomyces and close relative Emmonsia.</title>
        <authorList>
            <person name="Munoz J.F."/>
            <person name="Gauthier G.M."/>
            <person name="Desjardins C.A."/>
            <person name="Gallo J.E."/>
            <person name="Holder J."/>
            <person name="Sullivan T.D."/>
            <person name="Marty A.J."/>
            <person name="Carmen J.C."/>
            <person name="Chen Z."/>
            <person name="Ding L."/>
            <person name="Gujja S."/>
            <person name="Magrini V."/>
            <person name="Misas E."/>
            <person name="Mitreva M."/>
            <person name="Priest M."/>
            <person name="Saif S."/>
            <person name="Whiston E.A."/>
            <person name="Young S."/>
            <person name="Zeng Q."/>
            <person name="Goldman W.E."/>
            <person name="Mardis E.R."/>
            <person name="Taylor J.W."/>
            <person name="McEwen J.G."/>
            <person name="Clay O.K."/>
            <person name="Klein B.S."/>
            <person name="Cuomo C.A."/>
        </authorList>
    </citation>
    <scope>NUCLEOTIDE SEQUENCE [LARGE SCALE GENOMIC DNA]</scope>
    <source>
        <strain evidence="3">UAMH 139</strain>
    </source>
</reference>
<accession>A0A0H1B718</accession>
<gene>
    <name evidence="2" type="ORF">EMPG_17310</name>
</gene>
<keyword evidence="3" id="KW-1185">Reference proteome</keyword>
<evidence type="ECO:0000313" key="2">
    <source>
        <dbReference type="EMBL" id="KLJ07195.1"/>
    </source>
</evidence>
<feature type="region of interest" description="Disordered" evidence="1">
    <location>
        <begin position="29"/>
        <end position="62"/>
    </location>
</feature>
<protein>
    <submittedName>
        <fullName evidence="2">Uncharacterized protein</fullName>
    </submittedName>
</protein>
<sequence>MAKRHQLDHPTRVAQGLRLVPIQQWLQARRGTGEPNTSNGVGQEMATLRTRLPIRRQIPAHP</sequence>
<proteinExistence type="predicted"/>
<organism evidence="2 3">
    <name type="scientific">Blastomyces silverae</name>
    <dbReference type="NCBI Taxonomy" id="2060906"/>
    <lineage>
        <taxon>Eukaryota</taxon>
        <taxon>Fungi</taxon>
        <taxon>Dikarya</taxon>
        <taxon>Ascomycota</taxon>
        <taxon>Pezizomycotina</taxon>
        <taxon>Eurotiomycetes</taxon>
        <taxon>Eurotiomycetidae</taxon>
        <taxon>Onygenales</taxon>
        <taxon>Ajellomycetaceae</taxon>
        <taxon>Blastomyces</taxon>
    </lineage>
</organism>
<dbReference type="AlphaFoldDB" id="A0A0H1B718"/>